<dbReference type="AlphaFoldDB" id="A0A0R3KCC8"/>
<proteinExistence type="predicted"/>
<protein>
    <submittedName>
        <fullName evidence="1">Uncharacterized protein</fullName>
    </submittedName>
</protein>
<dbReference type="EMBL" id="LLXX01000223">
    <property type="protein sequence ID" value="KRQ93163.1"/>
    <property type="molecule type" value="Genomic_DNA"/>
</dbReference>
<reference evidence="1 2" key="1">
    <citation type="submission" date="2014-03" db="EMBL/GenBank/DDBJ databases">
        <title>Bradyrhizobium valentinum sp. nov., isolated from effective nodules of Lupinus mariae-josephae, a lupine endemic of basic-lime soils in Eastern Spain.</title>
        <authorList>
            <person name="Duran D."/>
            <person name="Rey L."/>
            <person name="Navarro A."/>
            <person name="Busquets A."/>
            <person name="Imperial J."/>
            <person name="Ruiz-Argueso T."/>
        </authorList>
    </citation>
    <scope>NUCLEOTIDE SEQUENCE [LARGE SCALE GENOMIC DNA]</scope>
    <source>
        <strain evidence="1 2">LmjM3</strain>
    </source>
</reference>
<name>A0A0R3KCC8_9BRAD</name>
<keyword evidence="2" id="KW-1185">Reference proteome</keyword>
<organism evidence="1 2">
    <name type="scientific">Bradyrhizobium valentinum</name>
    <dbReference type="NCBI Taxonomy" id="1518501"/>
    <lineage>
        <taxon>Bacteria</taxon>
        <taxon>Pseudomonadati</taxon>
        <taxon>Pseudomonadota</taxon>
        <taxon>Alphaproteobacteria</taxon>
        <taxon>Hyphomicrobiales</taxon>
        <taxon>Nitrobacteraceae</taxon>
        <taxon>Bradyrhizobium</taxon>
    </lineage>
</organism>
<dbReference type="Proteomes" id="UP000051913">
    <property type="component" value="Unassembled WGS sequence"/>
</dbReference>
<accession>A0A0R3KCC8</accession>
<gene>
    <name evidence="1" type="ORF">CP49_13555</name>
</gene>
<comment type="caution">
    <text evidence="1">The sequence shown here is derived from an EMBL/GenBank/DDBJ whole genome shotgun (WGS) entry which is preliminary data.</text>
</comment>
<sequence>MADHADRIENSKMHSLRLILLAVVVVICDTSAMAAQPTITIAQLERAPELDCATKLKGLIIDIDELLAKNPRNLVDVYEVFHRHFPINRCGMDEVSLIVKTSRYFRSISMNGPKMHVYSLNSETASSRGVAVSFGLTDAGELVFPFAIWSPSFL</sequence>
<evidence type="ECO:0000313" key="1">
    <source>
        <dbReference type="EMBL" id="KRQ93163.1"/>
    </source>
</evidence>
<evidence type="ECO:0000313" key="2">
    <source>
        <dbReference type="Proteomes" id="UP000051913"/>
    </source>
</evidence>